<dbReference type="PROSITE" id="PS51257">
    <property type="entry name" value="PROKAR_LIPOPROTEIN"/>
    <property type="match status" value="1"/>
</dbReference>
<reference evidence="2" key="2">
    <citation type="submission" date="2020-09" db="EMBL/GenBank/DDBJ databases">
        <authorList>
            <person name="Sun Q."/>
            <person name="Zhou Y."/>
        </authorList>
    </citation>
    <scope>NUCLEOTIDE SEQUENCE</scope>
    <source>
        <strain evidence="2">CGMCC 1.15448</strain>
    </source>
</reference>
<evidence type="ECO:0000313" key="2">
    <source>
        <dbReference type="EMBL" id="GGA83378.1"/>
    </source>
</evidence>
<reference evidence="2" key="1">
    <citation type="journal article" date="2014" name="Int. J. Syst. Evol. Microbiol.">
        <title>Complete genome sequence of Corynebacterium casei LMG S-19264T (=DSM 44701T), isolated from a smear-ripened cheese.</title>
        <authorList>
            <consortium name="US DOE Joint Genome Institute (JGI-PGF)"/>
            <person name="Walter F."/>
            <person name="Albersmeier A."/>
            <person name="Kalinowski J."/>
            <person name="Ruckert C."/>
        </authorList>
    </citation>
    <scope>NUCLEOTIDE SEQUENCE</scope>
    <source>
        <strain evidence="2">CGMCC 1.15448</strain>
    </source>
</reference>
<dbReference type="RefSeq" id="WP_188927826.1">
    <property type="nucleotide sequence ID" value="NZ_BMJC01000001.1"/>
</dbReference>
<keyword evidence="1" id="KW-0732">Signal</keyword>
<proteinExistence type="predicted"/>
<dbReference type="AlphaFoldDB" id="A0A8J2XQL9"/>
<protein>
    <submittedName>
        <fullName evidence="2">Uncharacterized protein</fullName>
    </submittedName>
</protein>
<gene>
    <name evidence="2" type="ORF">GCM10011511_03050</name>
</gene>
<sequence>MKSLVLSALISASCIIALFSCSKKDNTPTPPPPPADSTIHVNYIYLATAVQMQLDSVKQVEVILNEDNGKVLLDTIAAVNTNIIADLKTKAKSFDLTVVRYRPISKAFYLITEKAISPADWTLLPGSDSLVNLPPNVIPAFTPSSVNYTNVPVAQGEPYMFSTYTANTNSGHYSNPGNGSLWIPFQKQSDDDVYLVFPGRALYNFHHMTSTSDVVDLTTMDAAVRIRLPRPAEYPNLDAFLNGFVDSSNLTKNMHLSHYISGIDTIAGADLVYPAKRIFQKYSNNFSVRDATNTFWSNYTNPWSDTVDVNPIFIDDSYYVLSAAANNNFSVSFPKTRPGYYSVDWNSPKFYWALNAPADSTPLHPLDLLTSLKSKMLAGQDLTTMKIIQFSFYYQVDQHKQLVPVKLAPLNGKFVPLPDETPSVSFDRIWP</sequence>
<keyword evidence="3" id="KW-1185">Reference proteome</keyword>
<dbReference type="Proteomes" id="UP000607559">
    <property type="component" value="Unassembled WGS sequence"/>
</dbReference>
<feature type="signal peptide" evidence="1">
    <location>
        <begin position="1"/>
        <end position="17"/>
    </location>
</feature>
<organism evidence="2 3">
    <name type="scientific">Puia dinghuensis</name>
    <dbReference type="NCBI Taxonomy" id="1792502"/>
    <lineage>
        <taxon>Bacteria</taxon>
        <taxon>Pseudomonadati</taxon>
        <taxon>Bacteroidota</taxon>
        <taxon>Chitinophagia</taxon>
        <taxon>Chitinophagales</taxon>
        <taxon>Chitinophagaceae</taxon>
        <taxon>Puia</taxon>
    </lineage>
</organism>
<name>A0A8J2XQL9_9BACT</name>
<dbReference type="EMBL" id="BMJC01000001">
    <property type="protein sequence ID" value="GGA83378.1"/>
    <property type="molecule type" value="Genomic_DNA"/>
</dbReference>
<evidence type="ECO:0000313" key="3">
    <source>
        <dbReference type="Proteomes" id="UP000607559"/>
    </source>
</evidence>
<feature type="chain" id="PRO_5035173914" evidence="1">
    <location>
        <begin position="18"/>
        <end position="431"/>
    </location>
</feature>
<accession>A0A8J2XQL9</accession>
<comment type="caution">
    <text evidence="2">The sequence shown here is derived from an EMBL/GenBank/DDBJ whole genome shotgun (WGS) entry which is preliminary data.</text>
</comment>
<evidence type="ECO:0000256" key="1">
    <source>
        <dbReference type="SAM" id="SignalP"/>
    </source>
</evidence>